<feature type="region of interest" description="Disordered" evidence="1">
    <location>
        <begin position="351"/>
        <end position="371"/>
    </location>
</feature>
<dbReference type="SUPFAM" id="SSF69279">
    <property type="entry name" value="Phage tail proteins"/>
    <property type="match status" value="2"/>
</dbReference>
<reference evidence="4 5" key="1">
    <citation type="submission" date="2024-06" db="EMBL/GenBank/DDBJ databases">
        <title>Genomics of switchgrass bacterial isolates.</title>
        <authorList>
            <person name="Shade A."/>
        </authorList>
    </citation>
    <scope>NUCLEOTIDE SEQUENCE [LARGE SCALE GENOMIC DNA]</scope>
    <source>
        <strain evidence="4 5">PvP084</strain>
    </source>
</reference>
<dbReference type="InterPro" id="IPR023399">
    <property type="entry name" value="Baseplate-like_2-layer_sand"/>
</dbReference>
<dbReference type="InterPro" id="IPR049354">
    <property type="entry name" value="GpP-like_N"/>
</dbReference>
<dbReference type="InterPro" id="IPR053981">
    <property type="entry name" value="Gp44/GpP-like_2nd"/>
</dbReference>
<keyword evidence="5" id="KW-1185">Reference proteome</keyword>
<evidence type="ECO:0000259" key="3">
    <source>
        <dbReference type="Pfam" id="PF22255"/>
    </source>
</evidence>
<dbReference type="Gene3D" id="3.55.50.10">
    <property type="entry name" value="Baseplate protein-like domains"/>
    <property type="match status" value="1"/>
</dbReference>
<feature type="domain" description="Baseplate hub protein gp44-like N-terminal" evidence="2">
    <location>
        <begin position="10"/>
        <end position="91"/>
    </location>
</feature>
<dbReference type="RefSeq" id="WP_209650390.1">
    <property type="nucleotide sequence ID" value="NZ_JBEPNV010000001.1"/>
</dbReference>
<dbReference type="EMBL" id="JBEPNW010000002">
    <property type="protein sequence ID" value="MET3868565.1"/>
    <property type="molecule type" value="Genomic_DNA"/>
</dbReference>
<dbReference type="Pfam" id="PF21683">
    <property type="entry name" value="GpP-like_1st"/>
    <property type="match status" value="1"/>
</dbReference>
<comment type="caution">
    <text evidence="4">The sequence shown here is derived from an EMBL/GenBank/DDBJ whole genome shotgun (WGS) entry which is preliminary data.</text>
</comment>
<proteinExistence type="predicted"/>
<evidence type="ECO:0000313" key="5">
    <source>
        <dbReference type="Proteomes" id="UP001549119"/>
    </source>
</evidence>
<accession>A0ABV2NPX5</accession>
<sequence length="371" mass="40417">MPSPDLYCEVRTTGGTFRDWLTVQVTQDIETRWMRRFALTCTEVSGKFQQRLFPGKRIDIAMAGQVVIQGGFIERRQAAFDANRHGVQISGFSAAGPLTKVSADAGTGQFRGYPIDAIANRLLKPHGLKFKVQNGPDGWNTPFPNVVIHDGETPFDAISRLCRQRGLWLWAEANGDLVAGSKTDSNGGGLVFSEGRNILSGNCTSEMSLADAIKGNAQQPGSDSLFGRKAAEISAQSKLSDGIPGLTRNVLAEMPLSQKELQLRTNMEAQAIEASRLQVSLAYQGWLNPAGKLWDLSEFVTVESEILFPTETAKMDLKVWGYAYTQTPEGQTTSMVELRNKAAWNVQHPDATTSDGFFGANPTPAQPEAST</sequence>
<evidence type="ECO:0000256" key="1">
    <source>
        <dbReference type="SAM" id="MobiDB-lite"/>
    </source>
</evidence>
<evidence type="ECO:0000313" key="4">
    <source>
        <dbReference type="EMBL" id="MET3868565.1"/>
    </source>
</evidence>
<dbReference type="Gene3D" id="3.30.1920.10">
    <property type="entry name" value="Baseplate protein-like domains - 2 layer sandwich fold"/>
    <property type="match status" value="1"/>
</dbReference>
<feature type="domain" description="Baseplate hub protein gp44/GpP-like second" evidence="3">
    <location>
        <begin position="96"/>
        <end position="179"/>
    </location>
</feature>
<dbReference type="Proteomes" id="UP001549119">
    <property type="component" value="Unassembled WGS sequence"/>
</dbReference>
<dbReference type="Gene3D" id="2.30.300.10">
    <property type="entry name" value="Baseplate protein-like domain - beta roll fold"/>
    <property type="match status" value="1"/>
</dbReference>
<dbReference type="Pfam" id="PF22255">
    <property type="entry name" value="Gp44-like_2nd"/>
    <property type="match status" value="1"/>
</dbReference>
<protein>
    <submittedName>
        <fullName evidence="4">Prophage tail gpP-like protein</fullName>
    </submittedName>
</protein>
<evidence type="ECO:0000259" key="2">
    <source>
        <dbReference type="Pfam" id="PF21683"/>
    </source>
</evidence>
<name>A0ABV2NPX5_9HYPH</name>
<organism evidence="4 5">
    <name type="scientific">Methylobacterium radiotolerans</name>
    <dbReference type="NCBI Taxonomy" id="31998"/>
    <lineage>
        <taxon>Bacteria</taxon>
        <taxon>Pseudomonadati</taxon>
        <taxon>Pseudomonadota</taxon>
        <taxon>Alphaproteobacteria</taxon>
        <taxon>Hyphomicrobiales</taxon>
        <taxon>Methylobacteriaceae</taxon>
        <taxon>Methylobacterium</taxon>
    </lineage>
</organism>
<gene>
    <name evidence="4" type="ORF">ABIC20_005874</name>
</gene>